<dbReference type="GO" id="GO:0004553">
    <property type="term" value="F:hydrolase activity, hydrolyzing O-glycosyl compounds"/>
    <property type="evidence" value="ECO:0007669"/>
    <property type="project" value="InterPro"/>
</dbReference>
<feature type="domain" description="Glycosyl hydrolase family 13 catalytic" evidence="9">
    <location>
        <begin position="184"/>
        <end position="552"/>
    </location>
</feature>
<accession>A0AAE3MDK0</accession>
<evidence type="ECO:0000256" key="5">
    <source>
        <dbReference type="ARBA" id="ARBA00022676"/>
    </source>
</evidence>
<dbReference type="PIRSF" id="PIRSF000463">
    <property type="entry name" value="GlgB"/>
    <property type="match status" value="1"/>
</dbReference>
<feature type="active site" description="Nucleophile" evidence="8">
    <location>
        <position position="327"/>
    </location>
</feature>
<evidence type="ECO:0000256" key="2">
    <source>
        <dbReference type="ARBA" id="ARBA00002953"/>
    </source>
</evidence>
<dbReference type="FunFam" id="2.60.40.1180:FF:000050">
    <property type="entry name" value="1,4-alpha-glucan branching enzyme"/>
    <property type="match status" value="1"/>
</dbReference>
<evidence type="ECO:0000256" key="3">
    <source>
        <dbReference type="ARBA" id="ARBA00009000"/>
    </source>
</evidence>
<dbReference type="SUPFAM" id="SSF51445">
    <property type="entry name" value="(Trans)glycosidases"/>
    <property type="match status" value="1"/>
</dbReference>
<dbReference type="CDD" id="cd02854">
    <property type="entry name" value="E_set_GBE_euk_N"/>
    <property type="match status" value="1"/>
</dbReference>
<dbReference type="InterPro" id="IPR004193">
    <property type="entry name" value="Glyco_hydro_13_N"/>
</dbReference>
<dbReference type="RefSeq" id="WP_301198282.1">
    <property type="nucleotide sequence ID" value="NZ_JAPDPI010000007.1"/>
</dbReference>
<dbReference type="CDD" id="cd11321">
    <property type="entry name" value="AmyAc_bac_euk_BE"/>
    <property type="match status" value="1"/>
</dbReference>
<dbReference type="InterPro" id="IPR014756">
    <property type="entry name" value="Ig_E-set"/>
</dbReference>
<name>A0AAE3MDK0_9BACT</name>
<evidence type="ECO:0000256" key="8">
    <source>
        <dbReference type="PIRSR" id="PIRSR000463-1"/>
    </source>
</evidence>
<dbReference type="InterPro" id="IPR037439">
    <property type="entry name" value="Branching_enzy"/>
</dbReference>
<dbReference type="EC" id="2.4.1.18" evidence="4"/>
<dbReference type="SUPFAM" id="SSF51011">
    <property type="entry name" value="Glycosyl hydrolase domain"/>
    <property type="match status" value="1"/>
</dbReference>
<gene>
    <name evidence="10" type="ORF">OM074_05405</name>
</gene>
<comment type="caution">
    <text evidence="10">The sequence shown here is derived from an EMBL/GenBank/DDBJ whole genome shotgun (WGS) entry which is preliminary data.</text>
</comment>
<proteinExistence type="inferred from homology"/>
<dbReference type="InterPro" id="IPR017853">
    <property type="entry name" value="GH"/>
</dbReference>
<dbReference type="Pfam" id="PF02806">
    <property type="entry name" value="Alpha-amylase_C"/>
    <property type="match status" value="1"/>
</dbReference>
<sequence>MDTPVFVKNDPWLQPFEPAIKKRIDHYNNRLEDIKAIFGDLDQMSDGYDFYGLKDLGDKYQLREWAPNATEIFLVGDFNDWKPNEKFRLTKMDFGNWEITISKELLKHGDLFKLHIFWQGGDGMRLPSYINRVVQDEHTKIFSAQVWTRHGEFKWEDQDFKPSVDPILIYEAHVGMSSEEHKVNSFTEFKNDVLPRIAKAGYNTIQLMAIQEHPYYGSFGYHVSNFFAVSSRFGTPEELKDLINEAHKNGIAVIMDIVHSHAVKNEIEGLGRFDGTSYQYFHDGGRGEHPAWDSKCFNYGKNEVLRFLLSNCKYWIQEFHFDGFRFDGITSMLYLHHGLEYSFSSYSDYFNGTEDYDALTYLTLANRLIHRINPNAITIAEDMSGYPGLSDKIENGGIGFDYRLSMGVPDFWIKMIKEHSDENWNVSRIFHELMQHRAAEKVVSYAESHDQALVGDKTIIFRLVDKEMYDKMDLASQSLVIDRGIALHKMIRLATITTSHGGYLNFMGNEFGHPEWIDFPREGNGWSYKHARRQWGLMDHPDLKFKYLANFDRAMVHLAKDGFLSNNEPCYGIAINEADQVMIFKRGNYYMVFNFSPTNSYTDYGIFVDPGKFKVLLNTDNPEFGGFGSIDESYIYYTERMPYNKDQYQLKLYIPARTAMIFERIPAKSVY</sequence>
<dbReference type="Pfam" id="PF02922">
    <property type="entry name" value="CBM_48"/>
    <property type="match status" value="1"/>
</dbReference>
<dbReference type="GO" id="GO:0005737">
    <property type="term" value="C:cytoplasm"/>
    <property type="evidence" value="ECO:0007669"/>
    <property type="project" value="TreeGrafter"/>
</dbReference>
<comment type="similarity">
    <text evidence="3">Belongs to the glycosyl hydrolase 13 family. GlgB subfamily.</text>
</comment>
<evidence type="ECO:0000256" key="6">
    <source>
        <dbReference type="ARBA" id="ARBA00022679"/>
    </source>
</evidence>
<evidence type="ECO:0000256" key="7">
    <source>
        <dbReference type="ARBA" id="ARBA00023277"/>
    </source>
</evidence>
<reference evidence="10" key="1">
    <citation type="submission" date="2022-10" db="EMBL/GenBank/DDBJ databases">
        <authorList>
            <person name="Yu W.X."/>
        </authorList>
    </citation>
    <scope>NUCLEOTIDE SEQUENCE</scope>
    <source>
        <strain evidence="10">D04</strain>
    </source>
</reference>
<dbReference type="Gene3D" id="2.60.40.10">
    <property type="entry name" value="Immunoglobulins"/>
    <property type="match status" value="1"/>
</dbReference>
<evidence type="ECO:0000256" key="4">
    <source>
        <dbReference type="ARBA" id="ARBA00012541"/>
    </source>
</evidence>
<dbReference type="PANTHER" id="PTHR43651">
    <property type="entry name" value="1,4-ALPHA-GLUCAN-BRANCHING ENZYME"/>
    <property type="match status" value="1"/>
</dbReference>
<dbReference type="InterPro" id="IPR006047">
    <property type="entry name" value="GH13_cat_dom"/>
</dbReference>
<dbReference type="InterPro" id="IPR006048">
    <property type="entry name" value="A-amylase/branching_C"/>
</dbReference>
<evidence type="ECO:0000256" key="1">
    <source>
        <dbReference type="ARBA" id="ARBA00000826"/>
    </source>
</evidence>
<dbReference type="GO" id="GO:0005978">
    <property type="term" value="P:glycogen biosynthetic process"/>
    <property type="evidence" value="ECO:0007669"/>
    <property type="project" value="InterPro"/>
</dbReference>
<dbReference type="Proteomes" id="UP001207408">
    <property type="component" value="Unassembled WGS sequence"/>
</dbReference>
<keyword evidence="11" id="KW-1185">Reference proteome</keyword>
<dbReference type="SMART" id="SM00642">
    <property type="entry name" value="Aamy"/>
    <property type="match status" value="1"/>
</dbReference>
<dbReference type="Gene3D" id="3.20.20.80">
    <property type="entry name" value="Glycosidases"/>
    <property type="match status" value="1"/>
</dbReference>
<dbReference type="InterPro" id="IPR013780">
    <property type="entry name" value="Glyco_hydro_b"/>
</dbReference>
<dbReference type="AlphaFoldDB" id="A0AAE3MDK0"/>
<dbReference type="PANTHER" id="PTHR43651:SF3">
    <property type="entry name" value="1,4-ALPHA-GLUCAN-BRANCHING ENZYME"/>
    <property type="match status" value="1"/>
</dbReference>
<evidence type="ECO:0000259" key="9">
    <source>
        <dbReference type="SMART" id="SM00642"/>
    </source>
</evidence>
<dbReference type="FunFam" id="3.20.20.80:FF:000001">
    <property type="entry name" value="1,4-alpha-glucan branching enzyme"/>
    <property type="match status" value="1"/>
</dbReference>
<evidence type="ECO:0000313" key="10">
    <source>
        <dbReference type="EMBL" id="MCW3805052.1"/>
    </source>
</evidence>
<comment type="catalytic activity">
    <reaction evidence="1">
        <text>Transfers a segment of a (1-&gt;4)-alpha-D-glucan chain to a primary hydroxy group in a similar glucan chain.</text>
        <dbReference type="EC" id="2.4.1.18"/>
    </reaction>
</comment>
<keyword evidence="7" id="KW-0119">Carbohydrate metabolism</keyword>
<protein>
    <recommendedName>
        <fullName evidence="4">1,4-alpha-glucan branching enzyme</fullName>
        <ecNumber evidence="4">2.4.1.18</ecNumber>
    </recommendedName>
</protein>
<dbReference type="GO" id="GO:0003844">
    <property type="term" value="F:1,4-alpha-glucan branching enzyme activity"/>
    <property type="evidence" value="ECO:0007669"/>
    <property type="project" value="UniProtKB-EC"/>
</dbReference>
<evidence type="ECO:0000313" key="11">
    <source>
        <dbReference type="Proteomes" id="UP001207408"/>
    </source>
</evidence>
<dbReference type="Gene3D" id="2.60.40.1180">
    <property type="entry name" value="Golgi alpha-mannosidase II"/>
    <property type="match status" value="1"/>
</dbReference>
<dbReference type="EMBL" id="JAPDPI010000007">
    <property type="protein sequence ID" value="MCW3805052.1"/>
    <property type="molecule type" value="Genomic_DNA"/>
</dbReference>
<dbReference type="GO" id="GO:0043169">
    <property type="term" value="F:cation binding"/>
    <property type="evidence" value="ECO:0007669"/>
    <property type="project" value="InterPro"/>
</dbReference>
<keyword evidence="6" id="KW-0808">Transferase</keyword>
<organism evidence="10 11">
    <name type="scientific">Plebeiibacterium marinum</name>
    <dbReference type="NCBI Taxonomy" id="2992111"/>
    <lineage>
        <taxon>Bacteria</taxon>
        <taxon>Pseudomonadati</taxon>
        <taxon>Bacteroidota</taxon>
        <taxon>Bacteroidia</taxon>
        <taxon>Marinilabiliales</taxon>
        <taxon>Marinilabiliaceae</taxon>
        <taxon>Plebeiibacterium</taxon>
    </lineage>
</organism>
<keyword evidence="5" id="KW-0328">Glycosyltransferase</keyword>
<dbReference type="SUPFAM" id="SSF81296">
    <property type="entry name" value="E set domains"/>
    <property type="match status" value="1"/>
</dbReference>
<feature type="active site" description="Proton donor" evidence="8">
    <location>
        <position position="381"/>
    </location>
</feature>
<dbReference type="Pfam" id="PF00128">
    <property type="entry name" value="Alpha-amylase"/>
    <property type="match status" value="1"/>
</dbReference>
<dbReference type="InterPro" id="IPR013783">
    <property type="entry name" value="Ig-like_fold"/>
</dbReference>
<comment type="function">
    <text evidence="2">Catalyzes the formation of the alpha-1,6-glucosidic linkages in glycogen by scission of a 1,4-alpha-linked oligosaccharide from growing alpha-1,4-glucan chains and the subsequent attachment of the oligosaccharide to the alpha-1,6 position.</text>
</comment>